<feature type="binding site" evidence="2">
    <location>
        <position position="121"/>
    </location>
    <ligand>
        <name>Fe cation</name>
        <dbReference type="ChEBI" id="CHEBI:24875"/>
    </ligand>
</feature>
<dbReference type="PANTHER" id="PTHR13903:SF8">
    <property type="entry name" value="PIRIN"/>
    <property type="match status" value="1"/>
</dbReference>
<keyword evidence="2" id="KW-0479">Metal-binding</keyword>
<reference evidence="6 7" key="1">
    <citation type="journal article" date="2011" name="Front. Microbiol.">
        <title>Genomic signatures of strain selection and enhancement in Bacillus atrophaeus var. globigii, a historical biowarfare simulant.</title>
        <authorList>
            <person name="Gibbons H.S."/>
            <person name="Broomall S.M."/>
            <person name="McNew L.A."/>
            <person name="Daligault H."/>
            <person name="Chapman C."/>
            <person name="Bruce D."/>
            <person name="Karavis M."/>
            <person name="Krepps M."/>
            <person name="McGregor P.A."/>
            <person name="Hong C."/>
            <person name="Park K.H."/>
            <person name="Akmal A."/>
            <person name="Feldman A."/>
            <person name="Lin J.S."/>
            <person name="Chang W.E."/>
            <person name="Higgs B.W."/>
            <person name="Demirev P."/>
            <person name="Lindquist J."/>
            <person name="Liem A."/>
            <person name="Fochler E."/>
            <person name="Read T.D."/>
            <person name="Tapia R."/>
            <person name="Johnson S."/>
            <person name="Bishop-Lilly K.A."/>
            <person name="Detter C."/>
            <person name="Han C."/>
            <person name="Sozhamannan S."/>
            <person name="Rosenzweig C.N."/>
            <person name="Skowronski E.W."/>
        </authorList>
    </citation>
    <scope>NUCLEOTIDE SEQUENCE [LARGE SCALE GENOMIC DNA]</scope>
    <source>
        <strain evidence="6 7">Y4G10-17</strain>
    </source>
</reference>
<evidence type="ECO:0000259" key="5">
    <source>
        <dbReference type="Pfam" id="PF05726"/>
    </source>
</evidence>
<dbReference type="Proteomes" id="UP000287823">
    <property type="component" value="Unassembled WGS sequence"/>
</dbReference>
<evidence type="ECO:0000256" key="1">
    <source>
        <dbReference type="ARBA" id="ARBA00008416"/>
    </source>
</evidence>
<dbReference type="InterPro" id="IPR003829">
    <property type="entry name" value="Pirin_N_dom"/>
</dbReference>
<comment type="cofactor">
    <cofactor evidence="2">
        <name>Fe cation</name>
        <dbReference type="ChEBI" id="CHEBI:24875"/>
    </cofactor>
    <text evidence="2">Binds 1 Fe cation per subunit.</text>
</comment>
<evidence type="ECO:0000256" key="3">
    <source>
        <dbReference type="RuleBase" id="RU003457"/>
    </source>
</evidence>
<evidence type="ECO:0000313" key="6">
    <source>
        <dbReference type="EMBL" id="RUO31083.1"/>
    </source>
</evidence>
<dbReference type="InterPro" id="IPR008778">
    <property type="entry name" value="Pirin_C_dom"/>
</dbReference>
<comment type="caution">
    <text evidence="6">The sequence shown here is derived from an EMBL/GenBank/DDBJ whole genome shotgun (WGS) entry which is preliminary data.</text>
</comment>
<dbReference type="AlphaFoldDB" id="A0A432WDW5"/>
<organism evidence="6 7">
    <name type="scientific">Aliidiomarina soli</name>
    <dbReference type="NCBI Taxonomy" id="1928574"/>
    <lineage>
        <taxon>Bacteria</taxon>
        <taxon>Pseudomonadati</taxon>
        <taxon>Pseudomonadota</taxon>
        <taxon>Gammaproteobacteria</taxon>
        <taxon>Alteromonadales</taxon>
        <taxon>Idiomarinaceae</taxon>
        <taxon>Aliidiomarina</taxon>
    </lineage>
</organism>
<dbReference type="RefSeq" id="WP_126799465.1">
    <property type="nucleotide sequence ID" value="NZ_PIPO01000005.1"/>
</dbReference>
<dbReference type="EMBL" id="PIPO01000005">
    <property type="protein sequence ID" value="RUO31083.1"/>
    <property type="molecule type" value="Genomic_DNA"/>
</dbReference>
<accession>A0A432WDW5</accession>
<evidence type="ECO:0000256" key="2">
    <source>
        <dbReference type="PIRSR" id="PIRSR006232-1"/>
    </source>
</evidence>
<gene>
    <name evidence="6" type="ORF">CWE14_11320</name>
</gene>
<dbReference type="InterPro" id="IPR012093">
    <property type="entry name" value="Pirin"/>
</dbReference>
<dbReference type="InterPro" id="IPR014710">
    <property type="entry name" value="RmlC-like_jellyroll"/>
</dbReference>
<proteinExistence type="inferred from homology"/>
<evidence type="ECO:0000313" key="7">
    <source>
        <dbReference type="Proteomes" id="UP000287823"/>
    </source>
</evidence>
<feature type="binding site" evidence="2">
    <location>
        <position position="77"/>
    </location>
    <ligand>
        <name>Fe cation</name>
        <dbReference type="ChEBI" id="CHEBI:24875"/>
    </ligand>
</feature>
<feature type="domain" description="Pirin C-terminal" evidence="5">
    <location>
        <begin position="194"/>
        <end position="291"/>
    </location>
</feature>
<dbReference type="Gene3D" id="2.60.120.10">
    <property type="entry name" value="Jelly Rolls"/>
    <property type="match status" value="2"/>
</dbReference>
<keyword evidence="2" id="KW-0408">Iron</keyword>
<protein>
    <recommendedName>
        <fullName evidence="8">Pirin family protein</fullName>
    </recommendedName>
</protein>
<dbReference type="GO" id="GO:0046872">
    <property type="term" value="F:metal ion binding"/>
    <property type="evidence" value="ECO:0007669"/>
    <property type="project" value="UniProtKB-KW"/>
</dbReference>
<dbReference type="PANTHER" id="PTHR13903">
    <property type="entry name" value="PIRIN-RELATED"/>
    <property type="match status" value="1"/>
</dbReference>
<evidence type="ECO:0000259" key="4">
    <source>
        <dbReference type="Pfam" id="PF02678"/>
    </source>
</evidence>
<sequence>MSNLSNQTELSCQFENAACDAIELVIKPHEKDLGGFCVRRLLPNALLKSVGPWIFFDHMGPATFAAGDEFKVRPHPHIGIATVTYLFEGEIVHRDSLGSHQTIEPGAINLMVTGSGVVHSERQTPEQQAQQRELHGLQLWLALPEQNQDISPEFHHYAASDIPSTKVNGVRVRVLMGEAYARTSPVKTFSDTLYVEATLSTGQELELPVSDELAVYVVSGSLLARHTEMKTQSMLVFNTQNGAVTVKALETTQIAILGGQGLGPRHIEWNFVSTDPAKIEQAKRDWKAERFAKVPGDDSEFIPLPE</sequence>
<comment type="similarity">
    <text evidence="1 3">Belongs to the pirin family.</text>
</comment>
<name>A0A432WDW5_9GAMM</name>
<dbReference type="Pfam" id="PF02678">
    <property type="entry name" value="Pirin"/>
    <property type="match status" value="1"/>
</dbReference>
<feature type="binding site" evidence="2">
    <location>
        <position position="119"/>
    </location>
    <ligand>
        <name>Fe cation</name>
        <dbReference type="ChEBI" id="CHEBI:24875"/>
    </ligand>
</feature>
<dbReference type="InterPro" id="IPR011051">
    <property type="entry name" value="RmlC_Cupin_sf"/>
</dbReference>
<dbReference type="PIRSF" id="PIRSF006232">
    <property type="entry name" value="Pirin"/>
    <property type="match status" value="1"/>
</dbReference>
<dbReference type="SUPFAM" id="SSF51182">
    <property type="entry name" value="RmlC-like cupins"/>
    <property type="match status" value="1"/>
</dbReference>
<feature type="binding site" evidence="2">
    <location>
        <position position="75"/>
    </location>
    <ligand>
        <name>Fe cation</name>
        <dbReference type="ChEBI" id="CHEBI:24875"/>
    </ligand>
</feature>
<feature type="domain" description="Pirin N-terminal" evidence="4">
    <location>
        <begin position="38"/>
        <end position="141"/>
    </location>
</feature>
<keyword evidence="7" id="KW-1185">Reference proteome</keyword>
<dbReference type="Pfam" id="PF05726">
    <property type="entry name" value="Pirin_C"/>
    <property type="match status" value="1"/>
</dbReference>
<evidence type="ECO:0008006" key="8">
    <source>
        <dbReference type="Google" id="ProtNLM"/>
    </source>
</evidence>
<dbReference type="CDD" id="cd02909">
    <property type="entry name" value="cupin_pirin_N"/>
    <property type="match status" value="1"/>
</dbReference>